<accession>A0A929RVF6</accession>
<protein>
    <submittedName>
        <fullName evidence="2">Uncharacterized protein</fullName>
    </submittedName>
</protein>
<evidence type="ECO:0000313" key="3">
    <source>
        <dbReference type="Proteomes" id="UP000704068"/>
    </source>
</evidence>
<evidence type="ECO:0000256" key="1">
    <source>
        <dbReference type="SAM" id="MobiDB-lite"/>
    </source>
</evidence>
<evidence type="ECO:0000313" key="2">
    <source>
        <dbReference type="EMBL" id="MBF0969978.1"/>
    </source>
</evidence>
<dbReference type="Proteomes" id="UP000704068">
    <property type="component" value="Unassembled WGS sequence"/>
</dbReference>
<name>A0A929RVF6_9BACT</name>
<proteinExistence type="predicted"/>
<dbReference type="AlphaFoldDB" id="A0A929RVF6"/>
<reference evidence="2" key="1">
    <citation type="submission" date="2020-04" db="EMBL/GenBank/DDBJ databases">
        <title>Deep metagenomics examines the oral microbiome during advanced dental caries in children, revealing novel taxa and co-occurrences with host molecules.</title>
        <authorList>
            <person name="Baker J.L."/>
            <person name="Morton J.T."/>
            <person name="Dinis M."/>
            <person name="Alvarez R."/>
            <person name="Tran N.C."/>
            <person name="Knight R."/>
            <person name="Edlund A."/>
        </authorList>
    </citation>
    <scope>NUCLEOTIDE SEQUENCE</scope>
    <source>
        <strain evidence="2">JCVI_34_bin.1</strain>
    </source>
</reference>
<gene>
    <name evidence="2" type="ORF">HXK21_02895</name>
</gene>
<organism evidence="2 3">
    <name type="scientific">Alloprevotella tannerae</name>
    <dbReference type="NCBI Taxonomy" id="76122"/>
    <lineage>
        <taxon>Bacteria</taxon>
        <taxon>Pseudomonadati</taxon>
        <taxon>Bacteroidota</taxon>
        <taxon>Bacteroidia</taxon>
        <taxon>Bacteroidales</taxon>
        <taxon>Prevotellaceae</taxon>
        <taxon>Alloprevotella</taxon>
    </lineage>
</organism>
<sequence length="60" mass="6970">MSSQKQKQKQYQPLRIESINLELSTQFIASSPLKIHENEGSHHQLSIELNDFDTDKDTIE</sequence>
<dbReference type="EMBL" id="JABZGR010000005">
    <property type="protein sequence ID" value="MBF0969978.1"/>
    <property type="molecule type" value="Genomic_DNA"/>
</dbReference>
<comment type="caution">
    <text evidence="2">The sequence shown here is derived from an EMBL/GenBank/DDBJ whole genome shotgun (WGS) entry which is preliminary data.</text>
</comment>
<feature type="region of interest" description="Disordered" evidence="1">
    <location>
        <begin position="38"/>
        <end position="60"/>
    </location>
</feature>
<dbReference type="RefSeq" id="WP_303763161.1">
    <property type="nucleotide sequence ID" value="NZ_JABZGR010000005.1"/>
</dbReference>